<comment type="similarity">
    <text evidence="1">Belongs to the CBF/MAK21 family.</text>
</comment>
<dbReference type="GO" id="GO:0032040">
    <property type="term" value="C:small-subunit processome"/>
    <property type="evidence" value="ECO:0007669"/>
    <property type="project" value="TreeGrafter"/>
</dbReference>
<evidence type="ECO:0000259" key="2">
    <source>
        <dbReference type="Pfam" id="PF03914"/>
    </source>
</evidence>
<evidence type="ECO:0000256" key="1">
    <source>
        <dbReference type="ARBA" id="ARBA00007797"/>
    </source>
</evidence>
<comment type="caution">
    <text evidence="3">The sequence shown here is derived from an EMBL/GenBank/DDBJ whole genome shotgun (WGS) entry which is preliminary data.</text>
</comment>
<protein>
    <recommendedName>
        <fullName evidence="2">CCAAT-binding factor domain-containing protein</fullName>
    </recommendedName>
</protein>
<proteinExistence type="inferred from homology"/>
<dbReference type="GO" id="GO:0030692">
    <property type="term" value="C:Noc4p-Nop14p complex"/>
    <property type="evidence" value="ECO:0007669"/>
    <property type="project" value="TreeGrafter"/>
</dbReference>
<dbReference type="Proteomes" id="UP000003163">
    <property type="component" value="Unassembled WGS sequence"/>
</dbReference>
<feature type="domain" description="CCAAT-binding factor" evidence="2">
    <location>
        <begin position="102"/>
        <end position="207"/>
    </location>
</feature>
<accession>J9D5M7</accession>
<dbReference type="OMA" id="DEKCYLY"/>
<dbReference type="OrthoDB" id="2190670at2759"/>
<reference evidence="4" key="2">
    <citation type="submission" date="2015-07" db="EMBL/GenBank/DDBJ databases">
        <title>Contrasting host-pathogen interactions and genome evolution in two generalist and specialist microsporidian pathogens of mosquitoes.</title>
        <authorList>
            <consortium name="The Broad Institute Genomics Platform"/>
            <consortium name="The Broad Institute Genome Sequencing Center for Infectious Disease"/>
            <person name="Cuomo C.A."/>
            <person name="Sanscrainte N.D."/>
            <person name="Goldberg J.M."/>
            <person name="Heiman D."/>
            <person name="Young S."/>
            <person name="Zeng Q."/>
            <person name="Becnel J.J."/>
            <person name="Birren B.W."/>
        </authorList>
    </citation>
    <scope>NUCLEOTIDE SEQUENCE [LARGE SCALE GENOMIC DNA]</scope>
    <source>
        <strain evidence="4">USNM 41457</strain>
    </source>
</reference>
<gene>
    <name evidence="3" type="ORF">EDEG_02762</name>
</gene>
<keyword evidence="4" id="KW-1185">Reference proteome</keyword>
<dbReference type="PANTHER" id="PTHR12455">
    <property type="entry name" value="NUCLEOLAR COMPLEX PROTEIN 4"/>
    <property type="match status" value="1"/>
</dbReference>
<dbReference type="VEuPathDB" id="MicrosporidiaDB:EDEG_02762"/>
<dbReference type="HOGENOM" id="CLU_1042165_0_0_1"/>
<dbReference type="STRING" id="1003232.J9D5M7"/>
<dbReference type="InterPro" id="IPR027193">
    <property type="entry name" value="Noc4"/>
</dbReference>
<name>J9D5M7_EDHAE</name>
<dbReference type="AlphaFoldDB" id="J9D5M7"/>
<sequence>MDFMCVQKDVENYIKERNFEEAIHKILECALDNEDNLNFDKSNENYFDAHLFKLFTVLKSEKLTEIYKNLCEIFILMKEPGLIAHFITAEFETGGCNAFYAGQAIFYLIKNYKLDYKDFYCNFYNLITPSCIDKYSNEILSFTKIILADPGISLLCIKSYIKKLARTSLDTTSQNCYNILLLILFLIKINPLCGIMAHSQSFDCSQDDLEVNFEHFQPYLFELDILEKSIDPIKSVVHNIRNESQYSRIRYKKEVLLSENTFKDLNIKIFKGIIKSFYE</sequence>
<reference evidence="3 4" key="1">
    <citation type="submission" date="2011-08" db="EMBL/GenBank/DDBJ databases">
        <authorList>
            <person name="Liu Z.J."/>
            <person name="Shi F.L."/>
            <person name="Lu J.Q."/>
            <person name="Li M."/>
            <person name="Wang Z.L."/>
        </authorList>
    </citation>
    <scope>NUCLEOTIDE SEQUENCE [LARGE SCALE GENOMIC DNA]</scope>
    <source>
        <strain evidence="3 4">USNM 41457</strain>
    </source>
</reference>
<dbReference type="PANTHER" id="PTHR12455:SF0">
    <property type="entry name" value="NUCLEOLAR COMPLEX PROTEIN 4 HOMOLOG"/>
    <property type="match status" value="1"/>
</dbReference>
<organism evidence="3 4">
    <name type="scientific">Edhazardia aedis (strain USNM 41457)</name>
    <name type="common">Microsporidian parasite</name>
    <dbReference type="NCBI Taxonomy" id="1003232"/>
    <lineage>
        <taxon>Eukaryota</taxon>
        <taxon>Fungi</taxon>
        <taxon>Fungi incertae sedis</taxon>
        <taxon>Microsporidia</taxon>
        <taxon>Edhazardia</taxon>
    </lineage>
</organism>
<dbReference type="EMBL" id="AFBI03000054">
    <property type="protein sequence ID" value="EJW02849.1"/>
    <property type="molecule type" value="Genomic_DNA"/>
</dbReference>
<dbReference type="InterPro" id="IPR005612">
    <property type="entry name" value="CCAAT-binding_factor"/>
</dbReference>
<evidence type="ECO:0000313" key="4">
    <source>
        <dbReference type="Proteomes" id="UP000003163"/>
    </source>
</evidence>
<evidence type="ECO:0000313" key="3">
    <source>
        <dbReference type="EMBL" id="EJW02849.1"/>
    </source>
</evidence>
<dbReference type="InParanoid" id="J9D5M7"/>
<dbReference type="GO" id="GO:0042254">
    <property type="term" value="P:ribosome biogenesis"/>
    <property type="evidence" value="ECO:0007669"/>
    <property type="project" value="InterPro"/>
</dbReference>
<dbReference type="Pfam" id="PF03914">
    <property type="entry name" value="CBF"/>
    <property type="match status" value="1"/>
</dbReference>